<evidence type="ECO:0000313" key="2">
    <source>
        <dbReference type="Proteomes" id="UP000729402"/>
    </source>
</evidence>
<dbReference type="EMBL" id="JAAALK010000287">
    <property type="protein sequence ID" value="KAG8056848.1"/>
    <property type="molecule type" value="Genomic_DNA"/>
</dbReference>
<proteinExistence type="predicted"/>
<name>A0A8J5RSY7_ZIZPA</name>
<reference evidence="1" key="1">
    <citation type="journal article" date="2021" name="bioRxiv">
        <title>Whole Genome Assembly and Annotation of Northern Wild Rice, Zizania palustris L., Supports a Whole Genome Duplication in the Zizania Genus.</title>
        <authorList>
            <person name="Haas M."/>
            <person name="Kono T."/>
            <person name="Macchietto M."/>
            <person name="Millas R."/>
            <person name="McGilp L."/>
            <person name="Shao M."/>
            <person name="Duquette J."/>
            <person name="Hirsch C.N."/>
            <person name="Kimball J."/>
        </authorList>
    </citation>
    <scope>NUCLEOTIDE SEQUENCE</scope>
    <source>
        <tissue evidence="1">Fresh leaf tissue</tissue>
    </source>
</reference>
<comment type="caution">
    <text evidence="1">The sequence shown here is derived from an EMBL/GenBank/DDBJ whole genome shotgun (WGS) entry which is preliminary data.</text>
</comment>
<gene>
    <name evidence="1" type="ORF">GUJ93_ZPchr0002g24310</name>
</gene>
<dbReference type="AlphaFoldDB" id="A0A8J5RSY7"/>
<organism evidence="1 2">
    <name type="scientific">Zizania palustris</name>
    <name type="common">Northern wild rice</name>
    <dbReference type="NCBI Taxonomy" id="103762"/>
    <lineage>
        <taxon>Eukaryota</taxon>
        <taxon>Viridiplantae</taxon>
        <taxon>Streptophyta</taxon>
        <taxon>Embryophyta</taxon>
        <taxon>Tracheophyta</taxon>
        <taxon>Spermatophyta</taxon>
        <taxon>Magnoliopsida</taxon>
        <taxon>Liliopsida</taxon>
        <taxon>Poales</taxon>
        <taxon>Poaceae</taxon>
        <taxon>BOP clade</taxon>
        <taxon>Oryzoideae</taxon>
        <taxon>Oryzeae</taxon>
        <taxon>Zizaniinae</taxon>
        <taxon>Zizania</taxon>
    </lineage>
</organism>
<dbReference type="Proteomes" id="UP000729402">
    <property type="component" value="Unassembled WGS sequence"/>
</dbReference>
<keyword evidence="2" id="KW-1185">Reference proteome</keyword>
<accession>A0A8J5RSY7</accession>
<protein>
    <submittedName>
        <fullName evidence="1">Uncharacterized protein</fullName>
    </submittedName>
</protein>
<evidence type="ECO:0000313" key="1">
    <source>
        <dbReference type="EMBL" id="KAG8056848.1"/>
    </source>
</evidence>
<reference evidence="1" key="2">
    <citation type="submission" date="2021-02" db="EMBL/GenBank/DDBJ databases">
        <authorList>
            <person name="Kimball J.A."/>
            <person name="Haas M.W."/>
            <person name="Macchietto M."/>
            <person name="Kono T."/>
            <person name="Duquette J."/>
            <person name="Shao M."/>
        </authorList>
    </citation>
    <scope>NUCLEOTIDE SEQUENCE</scope>
    <source>
        <tissue evidence="1">Fresh leaf tissue</tissue>
    </source>
</reference>
<sequence>MQLPPSAIRPTELAGVAPDVFCAHRLLASTGIAVVAGSGFHPVRQESLPLQRRHFSFVQTGKRWIWGSLVQCDGSVEWIL</sequence>